<dbReference type="Proteomes" id="UP001055811">
    <property type="component" value="Linkage Group LG09"/>
</dbReference>
<organism evidence="1 2">
    <name type="scientific">Cichorium intybus</name>
    <name type="common">Chicory</name>
    <dbReference type="NCBI Taxonomy" id="13427"/>
    <lineage>
        <taxon>Eukaryota</taxon>
        <taxon>Viridiplantae</taxon>
        <taxon>Streptophyta</taxon>
        <taxon>Embryophyta</taxon>
        <taxon>Tracheophyta</taxon>
        <taxon>Spermatophyta</taxon>
        <taxon>Magnoliopsida</taxon>
        <taxon>eudicotyledons</taxon>
        <taxon>Gunneridae</taxon>
        <taxon>Pentapetalae</taxon>
        <taxon>asterids</taxon>
        <taxon>campanulids</taxon>
        <taxon>Asterales</taxon>
        <taxon>Asteraceae</taxon>
        <taxon>Cichorioideae</taxon>
        <taxon>Cichorieae</taxon>
        <taxon>Cichoriinae</taxon>
        <taxon>Cichorium</taxon>
    </lineage>
</organism>
<name>A0ACB8YYC6_CICIN</name>
<reference evidence="1 2" key="2">
    <citation type="journal article" date="2022" name="Mol. Ecol. Resour.">
        <title>The genomes of chicory, endive, great burdock and yacon provide insights into Asteraceae paleo-polyploidization history and plant inulin production.</title>
        <authorList>
            <person name="Fan W."/>
            <person name="Wang S."/>
            <person name="Wang H."/>
            <person name="Wang A."/>
            <person name="Jiang F."/>
            <person name="Liu H."/>
            <person name="Zhao H."/>
            <person name="Xu D."/>
            <person name="Zhang Y."/>
        </authorList>
    </citation>
    <scope>NUCLEOTIDE SEQUENCE [LARGE SCALE GENOMIC DNA]</scope>
    <source>
        <strain evidence="2">cv. Punajuju</strain>
        <tissue evidence="1">Leaves</tissue>
    </source>
</reference>
<protein>
    <submittedName>
        <fullName evidence="1">Uncharacterized protein</fullName>
    </submittedName>
</protein>
<gene>
    <name evidence="1" type="ORF">L2E82_48497</name>
</gene>
<accession>A0ACB8YYC6</accession>
<reference evidence="2" key="1">
    <citation type="journal article" date="2022" name="Mol. Ecol. Resour.">
        <title>The genomes of chicory, endive, great burdock and yacon provide insights into Asteraceae palaeo-polyploidization history and plant inulin production.</title>
        <authorList>
            <person name="Fan W."/>
            <person name="Wang S."/>
            <person name="Wang H."/>
            <person name="Wang A."/>
            <person name="Jiang F."/>
            <person name="Liu H."/>
            <person name="Zhao H."/>
            <person name="Xu D."/>
            <person name="Zhang Y."/>
        </authorList>
    </citation>
    <scope>NUCLEOTIDE SEQUENCE [LARGE SCALE GENOMIC DNA]</scope>
    <source>
        <strain evidence="2">cv. Punajuju</strain>
    </source>
</reference>
<keyword evidence="2" id="KW-1185">Reference proteome</keyword>
<dbReference type="EMBL" id="CM042017">
    <property type="protein sequence ID" value="KAI3690470.1"/>
    <property type="molecule type" value="Genomic_DNA"/>
</dbReference>
<evidence type="ECO:0000313" key="1">
    <source>
        <dbReference type="EMBL" id="KAI3690470.1"/>
    </source>
</evidence>
<evidence type="ECO:0000313" key="2">
    <source>
        <dbReference type="Proteomes" id="UP001055811"/>
    </source>
</evidence>
<comment type="caution">
    <text evidence="1">The sequence shown here is derived from an EMBL/GenBank/DDBJ whole genome shotgun (WGS) entry which is preliminary data.</text>
</comment>
<proteinExistence type="predicted"/>
<sequence length="150" mass="16967">MKEGTKRKAVAASHKDDAAPTSTEPAATATTTTTTEEPKQQHKKEPTKAGRPIKRSKVAKSEPEPEFFDDQRELEDLWKQVFPVGTEVVSPFPPSTLKFAHPCYTMSDMRTHLKRALGLNTRRMDDDENKVESKQRDYEHSPKASSGERR</sequence>